<dbReference type="InterPro" id="IPR016461">
    <property type="entry name" value="COMT-like"/>
</dbReference>
<dbReference type="InterPro" id="IPR001077">
    <property type="entry name" value="COMT_C"/>
</dbReference>
<evidence type="ECO:0000259" key="4">
    <source>
        <dbReference type="Pfam" id="PF00891"/>
    </source>
</evidence>
<reference evidence="6" key="1">
    <citation type="submission" date="2021-03" db="EMBL/GenBank/DDBJ databases">
        <authorList>
            <person name="Tagirdzhanova G."/>
        </authorList>
    </citation>
    <scope>NUCLEOTIDE SEQUENCE</scope>
</reference>
<keyword evidence="1" id="KW-0489">Methyltransferase</keyword>
<keyword evidence="2" id="KW-0808">Transferase</keyword>
<dbReference type="Pfam" id="PF08100">
    <property type="entry name" value="Dimerisation"/>
    <property type="match status" value="1"/>
</dbReference>
<gene>
    <name evidence="6" type="ORF">ALECFALPRED_009726</name>
</gene>
<dbReference type="AlphaFoldDB" id="A0A8H3PK38"/>
<dbReference type="SUPFAM" id="SSF46785">
    <property type="entry name" value="Winged helix' DNA-binding domain"/>
    <property type="match status" value="1"/>
</dbReference>
<dbReference type="Proteomes" id="UP000664203">
    <property type="component" value="Unassembled WGS sequence"/>
</dbReference>
<dbReference type="OrthoDB" id="3340390at2759"/>
<dbReference type="InterPro" id="IPR012967">
    <property type="entry name" value="COMT_dimerisation"/>
</dbReference>
<proteinExistence type="predicted"/>
<dbReference type="GO" id="GO:0008171">
    <property type="term" value="F:O-methyltransferase activity"/>
    <property type="evidence" value="ECO:0007669"/>
    <property type="project" value="InterPro"/>
</dbReference>
<dbReference type="InterPro" id="IPR036390">
    <property type="entry name" value="WH_DNA-bd_sf"/>
</dbReference>
<evidence type="ECO:0000259" key="5">
    <source>
        <dbReference type="Pfam" id="PF08100"/>
    </source>
</evidence>
<evidence type="ECO:0000256" key="2">
    <source>
        <dbReference type="ARBA" id="ARBA00022679"/>
    </source>
</evidence>
<feature type="domain" description="O-methyltransferase dimerisation" evidence="5">
    <location>
        <begin position="108"/>
        <end position="178"/>
    </location>
</feature>
<dbReference type="Pfam" id="PF00891">
    <property type="entry name" value="Methyltransf_2"/>
    <property type="match status" value="1"/>
</dbReference>
<feature type="domain" description="O-methyltransferase C-terminal" evidence="4">
    <location>
        <begin position="283"/>
        <end position="425"/>
    </location>
</feature>
<accession>A0A8H3PK38</accession>
<dbReference type="Gene3D" id="1.10.10.10">
    <property type="entry name" value="Winged helix-like DNA-binding domain superfamily/Winged helix DNA-binding domain"/>
    <property type="match status" value="1"/>
</dbReference>
<dbReference type="GO" id="GO:0032259">
    <property type="term" value="P:methylation"/>
    <property type="evidence" value="ECO:0007669"/>
    <property type="project" value="UniProtKB-KW"/>
</dbReference>
<dbReference type="InterPro" id="IPR029063">
    <property type="entry name" value="SAM-dependent_MTases_sf"/>
</dbReference>
<dbReference type="EMBL" id="CAJPDR010000749">
    <property type="protein sequence ID" value="CAF9942394.1"/>
    <property type="molecule type" value="Genomic_DNA"/>
</dbReference>
<dbReference type="GO" id="GO:0046983">
    <property type="term" value="F:protein dimerization activity"/>
    <property type="evidence" value="ECO:0007669"/>
    <property type="project" value="InterPro"/>
</dbReference>
<comment type="caution">
    <text evidence="6">The sequence shown here is derived from an EMBL/GenBank/DDBJ whole genome shotgun (WGS) entry which is preliminary data.</text>
</comment>
<evidence type="ECO:0000256" key="3">
    <source>
        <dbReference type="ARBA" id="ARBA00022691"/>
    </source>
</evidence>
<organism evidence="6 7">
    <name type="scientific">Alectoria fallacina</name>
    <dbReference type="NCBI Taxonomy" id="1903189"/>
    <lineage>
        <taxon>Eukaryota</taxon>
        <taxon>Fungi</taxon>
        <taxon>Dikarya</taxon>
        <taxon>Ascomycota</taxon>
        <taxon>Pezizomycotina</taxon>
        <taxon>Lecanoromycetes</taxon>
        <taxon>OSLEUM clade</taxon>
        <taxon>Lecanoromycetidae</taxon>
        <taxon>Lecanorales</taxon>
        <taxon>Lecanorineae</taxon>
        <taxon>Parmeliaceae</taxon>
        <taxon>Alectoria</taxon>
    </lineage>
</organism>
<dbReference type="PANTHER" id="PTHR43712">
    <property type="entry name" value="PUTATIVE (AFU_ORTHOLOGUE AFUA_4G14580)-RELATED"/>
    <property type="match status" value="1"/>
</dbReference>
<name>A0A8H3PK38_9LECA</name>
<evidence type="ECO:0000313" key="7">
    <source>
        <dbReference type="Proteomes" id="UP000664203"/>
    </source>
</evidence>
<evidence type="ECO:0000256" key="1">
    <source>
        <dbReference type="ARBA" id="ARBA00022603"/>
    </source>
</evidence>
<dbReference type="SUPFAM" id="SSF53335">
    <property type="entry name" value="S-adenosyl-L-methionine-dependent methyltransferases"/>
    <property type="match status" value="1"/>
</dbReference>
<evidence type="ECO:0000313" key="6">
    <source>
        <dbReference type="EMBL" id="CAF9942394.1"/>
    </source>
</evidence>
<evidence type="ECO:0008006" key="8">
    <source>
        <dbReference type="Google" id="ProtNLM"/>
    </source>
</evidence>
<dbReference type="Gene3D" id="3.40.50.150">
    <property type="entry name" value="Vaccinia Virus protein VP39"/>
    <property type="match status" value="1"/>
</dbReference>
<dbReference type="PANTHER" id="PTHR43712:SF17">
    <property type="entry name" value="O-METHYLTRANSFERASE"/>
    <property type="match status" value="1"/>
</dbReference>
<protein>
    <recommendedName>
        <fullName evidence="8">O-methyltransferase domain-containing protein</fullName>
    </recommendedName>
</protein>
<dbReference type="PROSITE" id="PS51683">
    <property type="entry name" value="SAM_OMT_II"/>
    <property type="match status" value="1"/>
</dbReference>
<keyword evidence="3" id="KW-0949">S-adenosyl-L-methionine</keyword>
<dbReference type="InterPro" id="IPR036388">
    <property type="entry name" value="WH-like_DNA-bd_sf"/>
</dbReference>
<sequence length="462" mass="50884">MEDSHSIIVETMPSSVVNPSPTTVVEMLSTMDNAHSIDIDSASSGPQDPSVSKEVQNLLQKINAGSSALVKGSEVGRKQLLADATALCLTLETPIETLLRITWSQSTFYAVLKIAVDVNLFEKLGENDSSPKTIPQLANLTGMSVELMGRMMRHLGAMGVVLELEDGLYAPSRLAKNLTIPVYRDTVVACFDMQGPALSNLPKYLAQTGYRNPENPVDGPWQYGHKTPLHFFDWLVANPKTFSAFNNHMSAYSQGRPSWMDPDFYPTEERLIKGFEAGIDSVLLVDQAGGLGHDLEELCRKLPHAPGRLILQDQAKVIETVKVDLDPRITPMAHDIFTPQPIQGARAYFMHSILHDWPDEKCRDILRHLVTAMKPGYSKLLINELVIPNRGAHPATTGLDWLMMALMSSSERTEKDWTDLLQSVGLTVVGIWTHSPGTESLIEAVIPTILDDLSVTSEPVVP</sequence>
<keyword evidence="7" id="KW-1185">Reference proteome</keyword>